<protein>
    <submittedName>
        <fullName evidence="1">Uncharacterized protein</fullName>
    </submittedName>
</protein>
<organism evidence="1 2">
    <name type="scientific">Komagataeibacter diospyri</name>
    <dbReference type="NCBI Taxonomy" id="1932662"/>
    <lineage>
        <taxon>Bacteria</taxon>
        <taxon>Pseudomonadati</taxon>
        <taxon>Pseudomonadota</taxon>
        <taxon>Alphaproteobacteria</taxon>
        <taxon>Acetobacterales</taxon>
        <taxon>Acetobacteraceae</taxon>
        <taxon>Komagataeibacter</taxon>
    </lineage>
</organism>
<evidence type="ECO:0000313" key="1">
    <source>
        <dbReference type="EMBL" id="GCE85090.1"/>
    </source>
</evidence>
<comment type="caution">
    <text evidence="1">The sequence shown here is derived from an EMBL/GenBank/DDBJ whole genome shotgun (WGS) entry which is preliminary data.</text>
</comment>
<sequence length="60" mass="6650">MIHWKKQGALATASCFRAAIGQGTHANLGLRAGSVLGWLFRLCLAGAEYIKIYLKIYRKL</sequence>
<dbReference type="EMBL" id="BDLU01000070">
    <property type="protein sequence ID" value="GCE85090.1"/>
    <property type="molecule type" value="Genomic_DNA"/>
</dbReference>
<dbReference type="Proteomes" id="UP000315095">
    <property type="component" value="Unassembled WGS sequence"/>
</dbReference>
<proteinExistence type="predicted"/>
<accession>A0A4P5NTJ7</accession>
<keyword evidence="2" id="KW-1185">Reference proteome</keyword>
<name>A0A4P5NTJ7_9PROT</name>
<evidence type="ECO:0000313" key="2">
    <source>
        <dbReference type="Proteomes" id="UP000315095"/>
    </source>
</evidence>
<gene>
    <name evidence="1" type="ORF">MSKU9_3231</name>
</gene>
<reference evidence="2" key="1">
    <citation type="submission" date="2017-01" db="EMBL/GenBank/DDBJ databases">
        <title>Komagataeibacter sp. MSKU9 whole genome sequencing project.</title>
        <authorList>
            <person name="Matsutani M."/>
            <person name="Naloka K."/>
            <person name="Theeragool G."/>
            <person name="Yakushi T."/>
            <person name="Matsushita K."/>
        </authorList>
    </citation>
    <scope>NUCLEOTIDE SEQUENCE [LARGE SCALE GENOMIC DNA]</scope>
    <source>
        <strain evidence="2">MSKU9</strain>
    </source>
</reference>
<dbReference type="AlphaFoldDB" id="A0A4P5NTJ7"/>